<evidence type="ECO:0008006" key="3">
    <source>
        <dbReference type="Google" id="ProtNLM"/>
    </source>
</evidence>
<reference evidence="1" key="1">
    <citation type="submission" date="2020-06" db="EMBL/GenBank/DDBJ databases">
        <authorList>
            <person name="Dong N."/>
        </authorList>
    </citation>
    <scope>NUCLEOTIDE SEQUENCE</scope>
    <source>
        <strain evidence="1">210</strain>
    </source>
</reference>
<organism evidence="1 2">
    <name type="scientific">Empedobacter falsenii</name>
    <dbReference type="NCBI Taxonomy" id="343874"/>
    <lineage>
        <taxon>Bacteria</taxon>
        <taxon>Pseudomonadati</taxon>
        <taxon>Bacteroidota</taxon>
        <taxon>Flavobacteriia</taxon>
        <taxon>Flavobacteriales</taxon>
        <taxon>Weeksellaceae</taxon>
        <taxon>Empedobacter</taxon>
    </lineage>
</organism>
<proteinExistence type="predicted"/>
<comment type="caution">
    <text evidence="1">The sequence shown here is derived from an EMBL/GenBank/DDBJ whole genome shotgun (WGS) entry which is preliminary data.</text>
</comment>
<name>A0AAW7DGU9_9FLAO</name>
<reference evidence="1" key="2">
    <citation type="journal article" date="2022" name="Sci. Total Environ.">
        <title>Prevalence, transmission, and molecular epidemiology of tet(X)-positive bacteria among humans, animals, and environmental niches in China: An epidemiological, and genomic-based study.</title>
        <authorList>
            <person name="Dong N."/>
            <person name="Zeng Y."/>
            <person name="Cai C."/>
            <person name="Sun C."/>
            <person name="Lu J."/>
            <person name="Liu C."/>
            <person name="Zhou H."/>
            <person name="Sun Q."/>
            <person name="Shu L."/>
            <person name="Wang H."/>
            <person name="Wang Y."/>
            <person name="Wang S."/>
            <person name="Wu C."/>
            <person name="Chan E.W."/>
            <person name="Chen G."/>
            <person name="Shen Z."/>
            <person name="Chen S."/>
            <person name="Zhang R."/>
        </authorList>
    </citation>
    <scope>NUCLEOTIDE SEQUENCE</scope>
    <source>
        <strain evidence="1">210</strain>
    </source>
</reference>
<dbReference type="AlphaFoldDB" id="A0AAW7DGU9"/>
<dbReference type="EMBL" id="JACALR010000003">
    <property type="protein sequence ID" value="MDM1551186.1"/>
    <property type="molecule type" value="Genomic_DNA"/>
</dbReference>
<accession>A0AAW7DGU9</accession>
<sequence length="291" mass="33721">MILQIKTLEKLRNIINEESEYRSGPQLVAFFNHLGFKDSYGQGFPSRWKYTDDKLSQINGTPELDKCIKNVFAVVNFANKISELDNLILEFNKILTFDKWKIKREHSEIIFQKLDKVIIETESTSKGELKEEEFLNQEFKDLSIDHIGLDGTITDVLNYRFSEIKICLEKDAPLSAIFLIGSTLEGLLLGVALKNIKEFNQANSSPKDKDGKVKQFPMWSLSNFIDVAYELKLLNLDVKKFSHTLRDFRNYIHPFEQMSSNFQPDKHTAKICWQVLKAGIFQLTKNKINSR</sequence>
<dbReference type="Proteomes" id="UP001173578">
    <property type="component" value="Unassembled WGS sequence"/>
</dbReference>
<dbReference type="RefSeq" id="WP_286485780.1">
    <property type="nucleotide sequence ID" value="NZ_JACALR010000003.1"/>
</dbReference>
<evidence type="ECO:0000313" key="1">
    <source>
        <dbReference type="EMBL" id="MDM1551186.1"/>
    </source>
</evidence>
<protein>
    <recommendedName>
        <fullName evidence="3">HEPN domain-containing protein</fullName>
    </recommendedName>
</protein>
<gene>
    <name evidence="1" type="ORF">HX095_08155</name>
</gene>
<evidence type="ECO:0000313" key="2">
    <source>
        <dbReference type="Proteomes" id="UP001173578"/>
    </source>
</evidence>